<evidence type="ECO:0000256" key="7">
    <source>
        <dbReference type="RuleBase" id="RU363032"/>
    </source>
</evidence>
<dbReference type="PROSITE" id="PS50928">
    <property type="entry name" value="ABC_TM1"/>
    <property type="match status" value="1"/>
</dbReference>
<dbReference type="Proteomes" id="UP000186323">
    <property type="component" value="Chromosome I"/>
</dbReference>
<dbReference type="InterPro" id="IPR000515">
    <property type="entry name" value="MetI-like"/>
</dbReference>
<dbReference type="GO" id="GO:0071916">
    <property type="term" value="F:dipeptide transmembrane transporter activity"/>
    <property type="evidence" value="ECO:0007669"/>
    <property type="project" value="TreeGrafter"/>
</dbReference>
<proteinExistence type="inferred from homology"/>
<feature type="transmembrane region" description="Helical" evidence="7">
    <location>
        <begin position="279"/>
        <end position="304"/>
    </location>
</feature>
<feature type="transmembrane region" description="Helical" evidence="7">
    <location>
        <begin position="172"/>
        <end position="196"/>
    </location>
</feature>
<keyword evidence="10" id="KW-1185">Reference proteome</keyword>
<evidence type="ECO:0000256" key="6">
    <source>
        <dbReference type="ARBA" id="ARBA00023136"/>
    </source>
</evidence>
<keyword evidence="2 7" id="KW-0813">Transport</keyword>
<keyword evidence="3" id="KW-1003">Cell membrane</keyword>
<dbReference type="Gene3D" id="1.10.3720.10">
    <property type="entry name" value="MetI-like"/>
    <property type="match status" value="1"/>
</dbReference>
<dbReference type="GO" id="GO:0005886">
    <property type="term" value="C:plasma membrane"/>
    <property type="evidence" value="ECO:0007669"/>
    <property type="project" value="UniProtKB-SubCell"/>
</dbReference>
<evidence type="ECO:0000313" key="10">
    <source>
        <dbReference type="Proteomes" id="UP000186323"/>
    </source>
</evidence>
<reference evidence="10" key="1">
    <citation type="submission" date="2016-10" db="EMBL/GenBank/DDBJ databases">
        <authorList>
            <person name="Wegmann U."/>
        </authorList>
    </citation>
    <scope>NUCLEOTIDE SEQUENCE [LARGE SCALE GENOMIC DNA]</scope>
</reference>
<keyword evidence="5 7" id="KW-1133">Transmembrane helix</keyword>
<dbReference type="PANTHER" id="PTHR43163:SF6">
    <property type="entry name" value="DIPEPTIDE TRANSPORT SYSTEM PERMEASE PROTEIN DPPB-RELATED"/>
    <property type="match status" value="1"/>
</dbReference>
<gene>
    <name evidence="9" type="ORF">DESPIGER_0375</name>
</gene>
<feature type="transmembrane region" description="Helical" evidence="7">
    <location>
        <begin position="140"/>
        <end position="160"/>
    </location>
</feature>
<dbReference type="EMBL" id="LT630450">
    <property type="protein sequence ID" value="SFV72265.1"/>
    <property type="molecule type" value="Genomic_DNA"/>
</dbReference>
<organism evidence="9 10">
    <name type="scientific">Desulfovibrio piger</name>
    <dbReference type="NCBI Taxonomy" id="901"/>
    <lineage>
        <taxon>Bacteria</taxon>
        <taxon>Pseudomonadati</taxon>
        <taxon>Thermodesulfobacteriota</taxon>
        <taxon>Desulfovibrionia</taxon>
        <taxon>Desulfovibrionales</taxon>
        <taxon>Desulfovibrionaceae</taxon>
        <taxon>Desulfovibrio</taxon>
    </lineage>
</organism>
<sequence>MKNYIIMRLLATVPLLLGISFLCFVFINLIPSDPAEVALRIRQTPIITEELIAQTRAELGLDQPFLVRYAHWLWDCLHFDLGVSYTNPARTVLGEIGRCLPATLELAGLSLVYVIVLSLPIGFLSAVYKDTWFDRIMRGVVFATTAMPVYWVGLLLIWIVSIRLDLLPTSGYGGFSSLILPAFTVALSYISTYIRLIRNNMLENMREDYVLYARARGLKQRSILVRHILKNSLQSCVTAIGMSIPQLIAGTIVVENVFAWPGVGRLCIASIFNRDYPVIQAYVLLVGVLFVFFNLFFDILQYVADPRLRERKA</sequence>
<evidence type="ECO:0000259" key="8">
    <source>
        <dbReference type="PROSITE" id="PS50928"/>
    </source>
</evidence>
<evidence type="ECO:0000256" key="4">
    <source>
        <dbReference type="ARBA" id="ARBA00022692"/>
    </source>
</evidence>
<comment type="subcellular location">
    <subcellularLocation>
        <location evidence="1 7">Cell membrane</location>
        <topology evidence="1 7">Multi-pass membrane protein</topology>
    </subcellularLocation>
</comment>
<feature type="transmembrane region" description="Helical" evidence="7">
    <location>
        <begin position="236"/>
        <end position="259"/>
    </location>
</feature>
<dbReference type="SUPFAM" id="SSF161098">
    <property type="entry name" value="MetI-like"/>
    <property type="match status" value="1"/>
</dbReference>
<name>A0A1K1LC32_9BACT</name>
<dbReference type="RefSeq" id="WP_072332319.1">
    <property type="nucleotide sequence ID" value="NZ_CALJDE010000062.1"/>
</dbReference>
<feature type="domain" description="ABC transmembrane type-1" evidence="8">
    <location>
        <begin position="100"/>
        <end position="297"/>
    </location>
</feature>
<feature type="transmembrane region" description="Helical" evidence="7">
    <location>
        <begin position="9"/>
        <end position="30"/>
    </location>
</feature>
<comment type="similarity">
    <text evidence="7">Belongs to the binding-protein-dependent transport system permease family.</text>
</comment>
<evidence type="ECO:0000256" key="5">
    <source>
        <dbReference type="ARBA" id="ARBA00022989"/>
    </source>
</evidence>
<dbReference type="OrthoDB" id="9778910at2"/>
<dbReference type="InterPro" id="IPR050036">
    <property type="entry name" value="CntB"/>
</dbReference>
<dbReference type="InterPro" id="IPR045621">
    <property type="entry name" value="BPD_transp_1_N"/>
</dbReference>
<dbReference type="KEGG" id="dpg:DESPIGER_0375"/>
<evidence type="ECO:0000256" key="2">
    <source>
        <dbReference type="ARBA" id="ARBA00022448"/>
    </source>
</evidence>
<dbReference type="Pfam" id="PF19300">
    <property type="entry name" value="BPD_transp_1_N"/>
    <property type="match status" value="1"/>
</dbReference>
<evidence type="ECO:0000256" key="1">
    <source>
        <dbReference type="ARBA" id="ARBA00004651"/>
    </source>
</evidence>
<protein>
    <submittedName>
        <fullName evidence="9">Nickel transport system permease protein NikB (TC 3.A.1.5.3)</fullName>
    </submittedName>
</protein>
<dbReference type="InterPro" id="IPR035906">
    <property type="entry name" value="MetI-like_sf"/>
</dbReference>
<accession>A0A1K1LC32</accession>
<keyword evidence="6 7" id="KW-0472">Membrane</keyword>
<dbReference type="NCBIfam" id="NF045469">
    <property type="entry name" value="Opp1B"/>
    <property type="match status" value="1"/>
</dbReference>
<dbReference type="Pfam" id="PF00528">
    <property type="entry name" value="BPD_transp_1"/>
    <property type="match status" value="1"/>
</dbReference>
<dbReference type="PANTHER" id="PTHR43163">
    <property type="entry name" value="DIPEPTIDE TRANSPORT SYSTEM PERMEASE PROTEIN DPPB-RELATED"/>
    <property type="match status" value="1"/>
</dbReference>
<evidence type="ECO:0000256" key="3">
    <source>
        <dbReference type="ARBA" id="ARBA00022475"/>
    </source>
</evidence>
<evidence type="ECO:0000313" key="9">
    <source>
        <dbReference type="EMBL" id="SFV72265.1"/>
    </source>
</evidence>
<feature type="transmembrane region" description="Helical" evidence="7">
    <location>
        <begin position="110"/>
        <end position="128"/>
    </location>
</feature>
<keyword evidence="4 7" id="KW-0812">Transmembrane</keyword>
<dbReference type="CDD" id="cd06261">
    <property type="entry name" value="TM_PBP2"/>
    <property type="match status" value="1"/>
</dbReference>
<dbReference type="AlphaFoldDB" id="A0A1K1LC32"/>